<dbReference type="InterPro" id="IPR046960">
    <property type="entry name" value="PPR_At4g14850-like_plant"/>
</dbReference>
<organism evidence="1 2">
    <name type="scientific">Olea europaea subsp. europaea</name>
    <dbReference type="NCBI Taxonomy" id="158383"/>
    <lineage>
        <taxon>Eukaryota</taxon>
        <taxon>Viridiplantae</taxon>
        <taxon>Streptophyta</taxon>
        <taxon>Embryophyta</taxon>
        <taxon>Tracheophyta</taxon>
        <taxon>Spermatophyta</taxon>
        <taxon>Magnoliopsida</taxon>
        <taxon>eudicotyledons</taxon>
        <taxon>Gunneridae</taxon>
        <taxon>Pentapetalae</taxon>
        <taxon>asterids</taxon>
        <taxon>lamiids</taxon>
        <taxon>Lamiales</taxon>
        <taxon>Oleaceae</taxon>
        <taxon>Oleeae</taxon>
        <taxon>Olea</taxon>
    </lineage>
</organism>
<accession>A0A8S0TA22</accession>
<reference evidence="1 2" key="1">
    <citation type="submission" date="2019-12" db="EMBL/GenBank/DDBJ databases">
        <authorList>
            <person name="Alioto T."/>
            <person name="Alioto T."/>
            <person name="Gomez Garrido J."/>
        </authorList>
    </citation>
    <scope>NUCLEOTIDE SEQUENCE [LARGE SCALE GENOMIC DNA]</scope>
</reference>
<dbReference type="AlphaFoldDB" id="A0A8S0TA22"/>
<dbReference type="Proteomes" id="UP000594638">
    <property type="component" value="Unassembled WGS sequence"/>
</dbReference>
<protein>
    <recommendedName>
        <fullName evidence="3">Pentatricopeptide repeat-containing protein</fullName>
    </recommendedName>
</protein>
<name>A0A8S0TA22_OLEEU</name>
<evidence type="ECO:0008006" key="3">
    <source>
        <dbReference type="Google" id="ProtNLM"/>
    </source>
</evidence>
<dbReference type="InterPro" id="IPR011990">
    <property type="entry name" value="TPR-like_helical_dom_sf"/>
</dbReference>
<evidence type="ECO:0000313" key="1">
    <source>
        <dbReference type="EMBL" id="CAA3001916.1"/>
    </source>
</evidence>
<dbReference type="Gramene" id="OE9A031404T1">
    <property type="protein sequence ID" value="OE9A031404C1"/>
    <property type="gene ID" value="OE9A031404"/>
</dbReference>
<dbReference type="GO" id="GO:0009451">
    <property type="term" value="P:RNA modification"/>
    <property type="evidence" value="ECO:0007669"/>
    <property type="project" value="InterPro"/>
</dbReference>
<dbReference type="EMBL" id="CACTIH010005791">
    <property type="protein sequence ID" value="CAA3001916.1"/>
    <property type="molecule type" value="Genomic_DNA"/>
</dbReference>
<dbReference type="GO" id="GO:0003723">
    <property type="term" value="F:RNA binding"/>
    <property type="evidence" value="ECO:0007669"/>
    <property type="project" value="InterPro"/>
</dbReference>
<sequence length="109" mass="12256">MSHLWTILACTHGGLVKKNHGLFNLMNKFSINPKREHYGCTADLGREGELQEAYGLVQTMLMKPDSIVWGTLLGSCSFYSSVKLAEKTAEFLFKLEPWSPCNYVILSNV</sequence>
<dbReference type="PANTHER" id="PTHR47926">
    <property type="entry name" value="PENTATRICOPEPTIDE REPEAT-CONTAINING PROTEIN"/>
    <property type="match status" value="1"/>
</dbReference>
<dbReference type="OrthoDB" id="185373at2759"/>
<comment type="caution">
    <text evidence="1">The sequence shown here is derived from an EMBL/GenBank/DDBJ whole genome shotgun (WGS) entry which is preliminary data.</text>
</comment>
<dbReference type="Gene3D" id="1.25.40.10">
    <property type="entry name" value="Tetratricopeptide repeat domain"/>
    <property type="match status" value="1"/>
</dbReference>
<dbReference type="PANTHER" id="PTHR47926:SF540">
    <property type="entry name" value="PENTATRICOPEPTIDE REPEAT-CONTAINING PROTEIN"/>
    <property type="match status" value="1"/>
</dbReference>
<proteinExistence type="predicted"/>
<evidence type="ECO:0000313" key="2">
    <source>
        <dbReference type="Proteomes" id="UP000594638"/>
    </source>
</evidence>
<gene>
    <name evidence="1" type="ORF">OLEA9_A031404</name>
</gene>
<keyword evidence="2" id="KW-1185">Reference proteome</keyword>